<name>A0AAU7PRQ1_9FIRM</name>
<dbReference type="EMBL" id="CP157940">
    <property type="protein sequence ID" value="XBS54910.1"/>
    <property type="molecule type" value="Genomic_DNA"/>
</dbReference>
<dbReference type="RefSeq" id="WP_349947598.1">
    <property type="nucleotide sequence ID" value="NZ_CP157940.1"/>
</dbReference>
<sequence length="62" mass="6979">MVYNKSHPLIGRGLAKKGDWLLVCQKENVDKPVKEVYLIGNTGMPLYPENGVDPARKRWAIA</sequence>
<protein>
    <submittedName>
        <fullName evidence="1">Uncharacterized protein</fullName>
    </submittedName>
</protein>
<reference evidence="1" key="1">
    <citation type="submission" date="2024-06" db="EMBL/GenBank/DDBJ databases">
        <title>Lacrimispora cavernae sp. nov., a novel anaerobe isolated from bat guano pile inside a cave.</title>
        <authorList>
            <person name="Miller S.L."/>
            <person name="Lu N."/>
            <person name="King J."/>
            <person name="Sankaranarayanan K."/>
            <person name="Lawson P.A."/>
        </authorList>
    </citation>
    <scope>NUCLEOTIDE SEQUENCE</scope>
    <source>
        <strain evidence="1">BS-2</strain>
    </source>
</reference>
<gene>
    <name evidence="1" type="ORF">ABFV83_03695</name>
</gene>
<proteinExistence type="predicted"/>
<accession>A0AAU7PRQ1</accession>
<organism evidence="1">
    <name type="scientific">Lacrimispora sp. BS-2</name>
    <dbReference type="NCBI Taxonomy" id="3151850"/>
    <lineage>
        <taxon>Bacteria</taxon>
        <taxon>Bacillati</taxon>
        <taxon>Bacillota</taxon>
        <taxon>Clostridia</taxon>
        <taxon>Lachnospirales</taxon>
        <taxon>Lachnospiraceae</taxon>
        <taxon>Lacrimispora</taxon>
    </lineage>
</organism>
<evidence type="ECO:0000313" key="1">
    <source>
        <dbReference type="EMBL" id="XBS54910.1"/>
    </source>
</evidence>
<dbReference type="AlphaFoldDB" id="A0AAU7PRQ1"/>